<dbReference type="EMBL" id="JACHGW010000006">
    <property type="protein sequence ID" value="MBB6053316.1"/>
    <property type="molecule type" value="Genomic_DNA"/>
</dbReference>
<gene>
    <name evidence="2" type="ORF">HNQ39_005150</name>
</gene>
<name>A0A7W9SV97_ARMRO</name>
<dbReference type="AlphaFoldDB" id="A0A7W9SV97"/>
<dbReference type="RefSeq" id="WP_184203411.1">
    <property type="nucleotide sequence ID" value="NZ_JACHGW010000006.1"/>
</dbReference>
<keyword evidence="1" id="KW-0812">Transmembrane</keyword>
<comment type="caution">
    <text evidence="2">The sequence shown here is derived from an EMBL/GenBank/DDBJ whole genome shotgun (WGS) entry which is preliminary data.</text>
</comment>
<sequence length="85" mass="9344">MNWNTPDAPDQYAALVRSRAQVQAAICADRRRDALSLWRLRGALLAIVFAVIVLLVGLIDSPADHVGPDEMAHVRAGRQVVEVTR</sequence>
<evidence type="ECO:0000313" key="2">
    <source>
        <dbReference type="EMBL" id="MBB6053316.1"/>
    </source>
</evidence>
<dbReference type="Proteomes" id="UP000520814">
    <property type="component" value="Unassembled WGS sequence"/>
</dbReference>
<accession>A0A7W9SV97</accession>
<proteinExistence type="predicted"/>
<keyword evidence="3" id="KW-1185">Reference proteome</keyword>
<evidence type="ECO:0000256" key="1">
    <source>
        <dbReference type="SAM" id="Phobius"/>
    </source>
</evidence>
<feature type="transmembrane region" description="Helical" evidence="1">
    <location>
        <begin position="40"/>
        <end position="59"/>
    </location>
</feature>
<protein>
    <submittedName>
        <fullName evidence="2">Uncharacterized protein</fullName>
    </submittedName>
</protein>
<keyword evidence="1" id="KW-0472">Membrane</keyword>
<evidence type="ECO:0000313" key="3">
    <source>
        <dbReference type="Proteomes" id="UP000520814"/>
    </source>
</evidence>
<keyword evidence="1" id="KW-1133">Transmembrane helix</keyword>
<organism evidence="2 3">
    <name type="scientific">Armatimonas rosea</name>
    <dbReference type="NCBI Taxonomy" id="685828"/>
    <lineage>
        <taxon>Bacteria</taxon>
        <taxon>Bacillati</taxon>
        <taxon>Armatimonadota</taxon>
        <taxon>Armatimonadia</taxon>
        <taxon>Armatimonadales</taxon>
        <taxon>Armatimonadaceae</taxon>
        <taxon>Armatimonas</taxon>
    </lineage>
</organism>
<reference evidence="2 3" key="1">
    <citation type="submission" date="2020-08" db="EMBL/GenBank/DDBJ databases">
        <title>Genomic Encyclopedia of Type Strains, Phase IV (KMG-IV): sequencing the most valuable type-strain genomes for metagenomic binning, comparative biology and taxonomic classification.</title>
        <authorList>
            <person name="Goeker M."/>
        </authorList>
    </citation>
    <scope>NUCLEOTIDE SEQUENCE [LARGE SCALE GENOMIC DNA]</scope>
    <source>
        <strain evidence="2 3">DSM 23562</strain>
    </source>
</reference>